<protein>
    <recommendedName>
        <fullName evidence="2">Fe-S metabolism associated domain-containing protein</fullName>
    </recommendedName>
</protein>
<proteinExistence type="inferred from homology"/>
<organism evidence="3">
    <name type="scientific">marine metagenome</name>
    <dbReference type="NCBI Taxonomy" id="408172"/>
    <lineage>
        <taxon>unclassified sequences</taxon>
        <taxon>metagenomes</taxon>
        <taxon>ecological metagenomes</taxon>
    </lineage>
</organism>
<comment type="similarity">
    <text evidence="1">Belongs to the SufE family.</text>
</comment>
<feature type="domain" description="Fe-S metabolism associated" evidence="2">
    <location>
        <begin position="13"/>
        <end position="134"/>
    </location>
</feature>
<evidence type="ECO:0000313" key="3">
    <source>
        <dbReference type="EMBL" id="SVA71228.1"/>
    </source>
</evidence>
<dbReference type="SUPFAM" id="SSF82649">
    <property type="entry name" value="SufE/NifU"/>
    <property type="match status" value="1"/>
</dbReference>
<accession>A0A381Y2I5</accession>
<dbReference type="Pfam" id="PF02657">
    <property type="entry name" value="SufE"/>
    <property type="match status" value="1"/>
</dbReference>
<sequence length="144" mass="16194">VANFLDTTIDELIENFDFLGDWEERFAYLIELGKKLPPLDESERVEDNRVHGCQAMVWLKMQPASDSRFEIHADSDAFIVKGLIAVLMLIYRGKTAEQIIATDVMGTFAKLGLERHLSPTRRNGLHSMVNRIRALACGATAQTS</sequence>
<evidence type="ECO:0000259" key="2">
    <source>
        <dbReference type="Pfam" id="PF02657"/>
    </source>
</evidence>
<evidence type="ECO:0000256" key="1">
    <source>
        <dbReference type="ARBA" id="ARBA00010282"/>
    </source>
</evidence>
<name>A0A381Y2I5_9ZZZZ</name>
<dbReference type="Gene3D" id="3.90.1010.10">
    <property type="match status" value="1"/>
</dbReference>
<dbReference type="EMBL" id="UINC01017245">
    <property type="protein sequence ID" value="SVA71228.1"/>
    <property type="molecule type" value="Genomic_DNA"/>
</dbReference>
<feature type="non-terminal residue" evidence="3">
    <location>
        <position position="1"/>
    </location>
</feature>
<dbReference type="PANTHER" id="PTHR43597:SF5">
    <property type="entry name" value="SUFE-LIKE PROTEIN 2, CHLOROPLASTIC"/>
    <property type="match status" value="1"/>
</dbReference>
<dbReference type="InterPro" id="IPR003808">
    <property type="entry name" value="Fe-S_metab-assoc_dom"/>
</dbReference>
<gene>
    <name evidence="3" type="ORF">METZ01_LOCUS124082</name>
</gene>
<dbReference type="AlphaFoldDB" id="A0A381Y2I5"/>
<dbReference type="PANTHER" id="PTHR43597">
    <property type="entry name" value="SULFUR ACCEPTOR PROTEIN CSDE"/>
    <property type="match status" value="1"/>
</dbReference>
<reference evidence="3" key="1">
    <citation type="submission" date="2018-05" db="EMBL/GenBank/DDBJ databases">
        <authorList>
            <person name="Lanie J.A."/>
            <person name="Ng W.-L."/>
            <person name="Kazmierczak K.M."/>
            <person name="Andrzejewski T.M."/>
            <person name="Davidsen T.M."/>
            <person name="Wayne K.J."/>
            <person name="Tettelin H."/>
            <person name="Glass J.I."/>
            <person name="Rusch D."/>
            <person name="Podicherti R."/>
            <person name="Tsui H.-C.T."/>
            <person name="Winkler M.E."/>
        </authorList>
    </citation>
    <scope>NUCLEOTIDE SEQUENCE</scope>
</reference>